<dbReference type="Gene3D" id="1.10.10.10">
    <property type="entry name" value="Winged helix-like DNA-binding domain superfamily/Winged helix DNA-binding domain"/>
    <property type="match status" value="1"/>
</dbReference>
<comment type="caution">
    <text evidence="1">The sequence shown here is derived from an EMBL/GenBank/DDBJ whole genome shotgun (WGS) entry which is preliminary data.</text>
</comment>
<proteinExistence type="predicted"/>
<protein>
    <submittedName>
        <fullName evidence="1">Rrf2 family transcriptional regulator</fullName>
    </submittedName>
</protein>
<dbReference type="AlphaFoldDB" id="A0A6A8M9D6"/>
<evidence type="ECO:0000313" key="1">
    <source>
        <dbReference type="EMBL" id="MST69068.1"/>
    </source>
</evidence>
<gene>
    <name evidence="1" type="ORF">FYJ66_05610</name>
</gene>
<name>A0A6A8M9D6_9FIRM</name>
<sequence>MVQLSEGFFLYCRLSFASKAEITVTRGKILASLKQAKIITVKPGVAGTYLAMKPEDITLQTL</sequence>
<accession>A0A6A8M9D6</accession>
<reference evidence="1" key="1">
    <citation type="submission" date="2019-09" db="EMBL/GenBank/DDBJ databases">
        <title>In-depth cultivation of the pig gut microbiome towards novel bacterial diversity and tailored functional studies.</title>
        <authorList>
            <person name="Wylensek D."/>
            <person name="Hitch T.C.A."/>
            <person name="Clavel T."/>
        </authorList>
    </citation>
    <scope>NUCLEOTIDE SEQUENCE</scope>
    <source>
        <strain evidence="1">RF-744-FAT-WT-3</strain>
    </source>
</reference>
<organism evidence="1">
    <name type="scientific">Baileyella intestinalis</name>
    <dbReference type="NCBI Taxonomy" id="2606709"/>
    <lineage>
        <taxon>Bacteria</taxon>
        <taxon>Bacillati</taxon>
        <taxon>Bacillota</taxon>
        <taxon>Clostridia</taxon>
        <taxon>Peptostreptococcales</taxon>
        <taxon>Anaerovoracaceae</taxon>
        <taxon>Baileyella</taxon>
    </lineage>
</organism>
<dbReference type="InterPro" id="IPR036388">
    <property type="entry name" value="WH-like_DNA-bd_sf"/>
</dbReference>
<dbReference type="EMBL" id="VUNB01000004">
    <property type="protein sequence ID" value="MST69068.1"/>
    <property type="molecule type" value="Genomic_DNA"/>
</dbReference>